<sequence length="453" mass="51536">MLWFQGSIPEAIVASRNRKCMFVVVVTAEDEDSRNLLTRLEDEEVSKLFNSCVSISLKNGTSEANQFSQLYPLVILPAIYMIGLQGSPLEVIGGLVDIPTLLSRAQLALEVHDKQQNVNQTLQLAENGGSPEMTLQSPEASQSDEPCKSEMENSDVVPDDLPLEARLERADQLLALVREKKKEEEREKEKTKERERRELGKQLQQLKEMQRERELREQAESRQKEKREEKEALEKIRQQILQDRADRAARYQAAQISEEERRRTAQSAQEQLQQERASAARSAFARLQFRLPDGSTRTDQFSSDAKLSAVIEFIDREIQPSFRPYTISTTFPRRQFDESHMQQTLRELDLSPSAALLIIPATGSKPKASTSVSTSLFSSLFARVFLLWNWIWGFFSNPTPRVTHDVPAAQQQPSNLGVRRRRPESNIHRLADASPDDSSDDNGTWNGNSTQQL</sequence>
<evidence type="ECO:0000256" key="5">
    <source>
        <dbReference type="ARBA" id="ARBA00041575"/>
    </source>
</evidence>
<dbReference type="Pfam" id="PF00789">
    <property type="entry name" value="UBX"/>
    <property type="match status" value="1"/>
</dbReference>
<dbReference type="GO" id="GO:0005789">
    <property type="term" value="C:endoplasmic reticulum membrane"/>
    <property type="evidence" value="ECO:0007669"/>
    <property type="project" value="UniProtKB-SubCell"/>
</dbReference>
<feature type="compositionally biased region" description="Low complexity" evidence="7">
    <location>
        <begin position="265"/>
        <end position="275"/>
    </location>
</feature>
<evidence type="ECO:0000256" key="7">
    <source>
        <dbReference type="SAM" id="MobiDB-lite"/>
    </source>
</evidence>
<dbReference type="OrthoDB" id="2445133at2759"/>
<dbReference type="SUPFAM" id="SSF54236">
    <property type="entry name" value="Ubiquitin-like"/>
    <property type="match status" value="1"/>
</dbReference>
<gene>
    <name evidence="8" type="ORF">APZ42_028966</name>
</gene>
<dbReference type="STRING" id="35525.A0A0P5KB92"/>
<organism evidence="8 9">
    <name type="scientific">Daphnia magna</name>
    <dbReference type="NCBI Taxonomy" id="35525"/>
    <lineage>
        <taxon>Eukaryota</taxon>
        <taxon>Metazoa</taxon>
        <taxon>Ecdysozoa</taxon>
        <taxon>Arthropoda</taxon>
        <taxon>Crustacea</taxon>
        <taxon>Branchiopoda</taxon>
        <taxon>Diplostraca</taxon>
        <taxon>Cladocera</taxon>
        <taxon>Anomopoda</taxon>
        <taxon>Daphniidae</taxon>
        <taxon>Daphnia</taxon>
    </lineage>
</organism>
<feature type="region of interest" description="Disordered" evidence="7">
    <location>
        <begin position="430"/>
        <end position="453"/>
    </location>
</feature>
<dbReference type="InterPro" id="IPR036249">
    <property type="entry name" value="Thioredoxin-like_sf"/>
</dbReference>
<dbReference type="CDD" id="cd16117">
    <property type="entry name" value="UBX_UBXN4"/>
    <property type="match status" value="1"/>
</dbReference>
<feature type="region of interest" description="Disordered" evidence="7">
    <location>
        <begin position="405"/>
        <end position="424"/>
    </location>
</feature>
<protein>
    <recommendedName>
        <fullName evidence="4">UBX domain-containing protein 4</fullName>
    </recommendedName>
    <alternativeName>
        <fullName evidence="5">UBX domain-containing protein 2</fullName>
    </alternativeName>
</protein>
<feature type="region of interest" description="Disordered" evidence="7">
    <location>
        <begin position="180"/>
        <end position="231"/>
    </location>
</feature>
<feature type="compositionally biased region" description="Basic and acidic residues" evidence="7">
    <location>
        <begin position="180"/>
        <end position="200"/>
    </location>
</feature>
<comment type="subcellular location">
    <subcellularLocation>
        <location evidence="1">Endoplasmic reticulum membrane</location>
        <topology evidence="1">Peripheral membrane protein</topology>
    </subcellularLocation>
</comment>
<dbReference type="PANTHER" id="PTHR46424">
    <property type="entry name" value="UBX DOMAIN-CONTAINING PROTEIN 4"/>
    <property type="match status" value="1"/>
</dbReference>
<feature type="compositionally biased region" description="Polar residues" evidence="7">
    <location>
        <begin position="442"/>
        <end position="453"/>
    </location>
</feature>
<comment type="subunit">
    <text evidence="3">Directly interacts with VCP. Interacts with UBQLN1. Forms a complex with VCP and UBQLN1.</text>
</comment>
<evidence type="ECO:0000256" key="2">
    <source>
        <dbReference type="ARBA" id="ARBA00023230"/>
    </source>
</evidence>
<evidence type="ECO:0000313" key="8">
    <source>
        <dbReference type="EMBL" id="KZS07330.1"/>
    </source>
</evidence>
<proteinExistence type="predicted"/>
<dbReference type="EMBL" id="LRGB01002488">
    <property type="protein sequence ID" value="KZS07330.1"/>
    <property type="molecule type" value="Genomic_DNA"/>
</dbReference>
<dbReference type="AlphaFoldDB" id="A0A0P5KB92"/>
<evidence type="ECO:0000256" key="6">
    <source>
        <dbReference type="ARBA" id="ARBA00046062"/>
    </source>
</evidence>
<feature type="region of interest" description="Disordered" evidence="7">
    <location>
        <begin position="251"/>
        <end position="275"/>
    </location>
</feature>
<evidence type="ECO:0000256" key="3">
    <source>
        <dbReference type="ARBA" id="ARBA00038812"/>
    </source>
</evidence>
<feature type="compositionally biased region" description="Basic and acidic residues" evidence="7">
    <location>
        <begin position="208"/>
        <end position="231"/>
    </location>
</feature>
<dbReference type="SUPFAM" id="SSF52833">
    <property type="entry name" value="Thioredoxin-like"/>
    <property type="match status" value="1"/>
</dbReference>
<comment type="caution">
    <text evidence="8">The sequence shown here is derived from an EMBL/GenBank/DDBJ whole genome shotgun (WGS) entry which is preliminary data.</text>
</comment>
<accession>A0A0P5KB92</accession>
<keyword evidence="9" id="KW-1185">Reference proteome</keyword>
<dbReference type="PROSITE" id="PS50033">
    <property type="entry name" value="UBX"/>
    <property type="match status" value="1"/>
</dbReference>
<feature type="compositionally biased region" description="Polar residues" evidence="7">
    <location>
        <begin position="133"/>
        <end position="144"/>
    </location>
</feature>
<evidence type="ECO:0000313" key="9">
    <source>
        <dbReference type="Proteomes" id="UP000076858"/>
    </source>
</evidence>
<evidence type="ECO:0000256" key="1">
    <source>
        <dbReference type="ARBA" id="ARBA00004406"/>
    </source>
</evidence>
<name>A0A0P5KB92_9CRUS</name>
<dbReference type="InterPro" id="IPR001012">
    <property type="entry name" value="UBX_dom"/>
</dbReference>
<dbReference type="Gene3D" id="3.10.20.90">
    <property type="entry name" value="Phosphatidylinositol 3-kinase Catalytic Subunit, Chain A, domain 1"/>
    <property type="match status" value="1"/>
</dbReference>
<dbReference type="GO" id="GO:0006986">
    <property type="term" value="P:response to unfolded protein"/>
    <property type="evidence" value="ECO:0007669"/>
    <property type="project" value="UniProtKB-KW"/>
</dbReference>
<dbReference type="PANTHER" id="PTHR46424:SF1">
    <property type="entry name" value="UBX DOMAIN-CONTAINING PROTEIN 4"/>
    <property type="match status" value="1"/>
</dbReference>
<dbReference type="Proteomes" id="UP000076858">
    <property type="component" value="Unassembled WGS sequence"/>
</dbReference>
<dbReference type="GO" id="GO:0036503">
    <property type="term" value="P:ERAD pathway"/>
    <property type="evidence" value="ECO:0007669"/>
    <property type="project" value="TreeGrafter"/>
</dbReference>
<feature type="region of interest" description="Disordered" evidence="7">
    <location>
        <begin position="127"/>
        <end position="160"/>
    </location>
</feature>
<evidence type="ECO:0000256" key="4">
    <source>
        <dbReference type="ARBA" id="ARBA00040925"/>
    </source>
</evidence>
<reference evidence="8 9" key="1">
    <citation type="submission" date="2016-03" db="EMBL/GenBank/DDBJ databases">
        <title>EvidentialGene: Evidence-directed Construction of Genes on Genomes.</title>
        <authorList>
            <person name="Gilbert D.G."/>
            <person name="Choi J.-H."/>
            <person name="Mockaitis K."/>
            <person name="Colbourne J."/>
            <person name="Pfrender M."/>
        </authorList>
    </citation>
    <scope>NUCLEOTIDE SEQUENCE [LARGE SCALE GENOMIC DNA]</scope>
    <source>
        <strain evidence="8 9">Xinb3</strain>
        <tissue evidence="8">Complete organism</tissue>
    </source>
</reference>
<dbReference type="InterPro" id="IPR029071">
    <property type="entry name" value="Ubiquitin-like_domsf"/>
</dbReference>
<keyword evidence="2" id="KW-0834">Unfolded protein response</keyword>
<comment type="function">
    <text evidence="6">Involved in endoplasmic reticulum-associated protein degradation (ERAD). Acts as a platform to recruit both UBQLN1 and VCP to the ER during ERAD.</text>
</comment>
<dbReference type="Pfam" id="PF23187">
    <property type="entry name" value="UBX7_N"/>
    <property type="match status" value="1"/>
</dbReference>
<dbReference type="SMART" id="SM00166">
    <property type="entry name" value="UBX"/>
    <property type="match status" value="1"/>
</dbReference>